<evidence type="ECO:0000256" key="2">
    <source>
        <dbReference type="ARBA" id="ARBA00001947"/>
    </source>
</evidence>
<proteinExistence type="inferred from homology"/>
<dbReference type="GO" id="GO:0046872">
    <property type="term" value="F:metal ion binding"/>
    <property type="evidence" value="ECO:0007669"/>
    <property type="project" value="UniProtKB-KW"/>
</dbReference>
<organism evidence="11">
    <name type="scientific">freshwater metagenome</name>
    <dbReference type="NCBI Taxonomy" id="449393"/>
    <lineage>
        <taxon>unclassified sequences</taxon>
        <taxon>metagenomes</taxon>
        <taxon>ecological metagenomes</taxon>
    </lineage>
</organism>
<comment type="cofactor">
    <cofactor evidence="2">
        <name>Zn(2+)</name>
        <dbReference type="ChEBI" id="CHEBI:29105"/>
    </cofactor>
</comment>
<evidence type="ECO:0000256" key="7">
    <source>
        <dbReference type="ARBA" id="ARBA00022842"/>
    </source>
</evidence>
<dbReference type="Pfam" id="PF09296">
    <property type="entry name" value="NUDIX-like"/>
    <property type="match status" value="1"/>
</dbReference>
<keyword evidence="8" id="KW-0520">NAD</keyword>
<protein>
    <recommendedName>
        <fullName evidence="4">NAD(+) diphosphatase</fullName>
        <ecNumber evidence="4">3.6.1.22</ecNumber>
    </recommendedName>
</protein>
<evidence type="ECO:0000256" key="5">
    <source>
        <dbReference type="ARBA" id="ARBA00022723"/>
    </source>
</evidence>
<dbReference type="InterPro" id="IPR050241">
    <property type="entry name" value="NAD-cap_RNA_hydrolase_NudC"/>
</dbReference>
<dbReference type="InterPro" id="IPR049734">
    <property type="entry name" value="NudC-like_C"/>
</dbReference>
<dbReference type="PROSITE" id="PS00893">
    <property type="entry name" value="NUDIX_BOX"/>
    <property type="match status" value="1"/>
</dbReference>
<dbReference type="Pfam" id="PF00293">
    <property type="entry name" value="NUDIX"/>
    <property type="match status" value="1"/>
</dbReference>
<dbReference type="Gene3D" id="3.90.79.20">
    <property type="match status" value="1"/>
</dbReference>
<dbReference type="InterPro" id="IPR015797">
    <property type="entry name" value="NUDIX_hydrolase-like_dom_sf"/>
</dbReference>
<comment type="similarity">
    <text evidence="3">Belongs to the Nudix hydrolase family. NudC subfamily.</text>
</comment>
<feature type="domain" description="Nudix hydrolase" evidence="10">
    <location>
        <begin position="167"/>
        <end position="295"/>
    </location>
</feature>
<accession>A0A6J6NSF8</accession>
<evidence type="ECO:0000313" key="11">
    <source>
        <dbReference type="EMBL" id="CAB4688872.1"/>
    </source>
</evidence>
<evidence type="ECO:0000256" key="1">
    <source>
        <dbReference type="ARBA" id="ARBA00001946"/>
    </source>
</evidence>
<comment type="cofactor">
    <cofactor evidence="1">
        <name>Mg(2+)</name>
        <dbReference type="ChEBI" id="CHEBI:18420"/>
    </cofactor>
</comment>
<dbReference type="GO" id="GO:0035529">
    <property type="term" value="F:NADH pyrophosphatase activity"/>
    <property type="evidence" value="ECO:0007669"/>
    <property type="project" value="TreeGrafter"/>
</dbReference>
<dbReference type="PANTHER" id="PTHR42904">
    <property type="entry name" value="NUDIX HYDROLASE, NUDC SUBFAMILY"/>
    <property type="match status" value="1"/>
</dbReference>
<dbReference type="GO" id="GO:0006742">
    <property type="term" value="P:NADP+ catabolic process"/>
    <property type="evidence" value="ECO:0007669"/>
    <property type="project" value="TreeGrafter"/>
</dbReference>
<evidence type="ECO:0000259" key="10">
    <source>
        <dbReference type="PROSITE" id="PS51462"/>
    </source>
</evidence>
<dbReference type="Gene3D" id="3.90.79.10">
    <property type="entry name" value="Nucleoside Triphosphate Pyrophosphohydrolase"/>
    <property type="match status" value="1"/>
</dbReference>
<dbReference type="EMBL" id="CAEZXL010000103">
    <property type="protein sequence ID" value="CAB4688872.1"/>
    <property type="molecule type" value="Genomic_DNA"/>
</dbReference>
<dbReference type="GO" id="GO:0019677">
    <property type="term" value="P:NAD+ catabolic process"/>
    <property type="evidence" value="ECO:0007669"/>
    <property type="project" value="TreeGrafter"/>
</dbReference>
<dbReference type="InterPro" id="IPR000086">
    <property type="entry name" value="NUDIX_hydrolase_dom"/>
</dbReference>
<evidence type="ECO:0000256" key="3">
    <source>
        <dbReference type="ARBA" id="ARBA00009595"/>
    </source>
</evidence>
<dbReference type="Pfam" id="PF09297">
    <property type="entry name" value="Zn_ribbon_NUD"/>
    <property type="match status" value="1"/>
</dbReference>
<dbReference type="InterPro" id="IPR015376">
    <property type="entry name" value="Znr_NADH_PPase"/>
</dbReference>
<evidence type="ECO:0000256" key="6">
    <source>
        <dbReference type="ARBA" id="ARBA00022801"/>
    </source>
</evidence>
<keyword evidence="6" id="KW-0378">Hydrolase</keyword>
<keyword evidence="7" id="KW-0460">Magnesium</keyword>
<comment type="catalytic activity">
    <reaction evidence="9">
        <text>a 5'-end NAD(+)-phospho-ribonucleoside in mRNA + H2O = a 5'-end phospho-adenosine-phospho-ribonucleoside in mRNA + beta-nicotinamide D-ribonucleotide + 2 H(+)</text>
        <dbReference type="Rhea" id="RHEA:60876"/>
        <dbReference type="Rhea" id="RHEA-COMP:15698"/>
        <dbReference type="Rhea" id="RHEA-COMP:15719"/>
        <dbReference type="ChEBI" id="CHEBI:14649"/>
        <dbReference type="ChEBI" id="CHEBI:15377"/>
        <dbReference type="ChEBI" id="CHEBI:15378"/>
        <dbReference type="ChEBI" id="CHEBI:144029"/>
        <dbReference type="ChEBI" id="CHEBI:144051"/>
    </reaction>
    <physiologicalReaction direction="left-to-right" evidence="9">
        <dbReference type="Rhea" id="RHEA:60877"/>
    </physiologicalReaction>
</comment>
<evidence type="ECO:0000256" key="4">
    <source>
        <dbReference type="ARBA" id="ARBA00012381"/>
    </source>
</evidence>
<evidence type="ECO:0000256" key="8">
    <source>
        <dbReference type="ARBA" id="ARBA00023027"/>
    </source>
</evidence>
<dbReference type="PROSITE" id="PS51462">
    <property type="entry name" value="NUDIX"/>
    <property type="match status" value="1"/>
</dbReference>
<dbReference type="SUPFAM" id="SSF55811">
    <property type="entry name" value="Nudix"/>
    <property type="match status" value="1"/>
</dbReference>
<dbReference type="PANTHER" id="PTHR42904:SF6">
    <property type="entry name" value="NAD-CAPPED RNA HYDROLASE NUDT12"/>
    <property type="match status" value="1"/>
</dbReference>
<dbReference type="CDD" id="cd03429">
    <property type="entry name" value="NUDIX_NADH_pyrophosphatase_Nudt13"/>
    <property type="match status" value="1"/>
</dbReference>
<dbReference type="EC" id="3.6.1.22" evidence="4"/>
<dbReference type="GO" id="GO:0005829">
    <property type="term" value="C:cytosol"/>
    <property type="evidence" value="ECO:0007669"/>
    <property type="project" value="TreeGrafter"/>
</dbReference>
<reference evidence="11" key="1">
    <citation type="submission" date="2020-05" db="EMBL/GenBank/DDBJ databases">
        <authorList>
            <person name="Chiriac C."/>
            <person name="Salcher M."/>
            <person name="Ghai R."/>
            <person name="Kavagutti S V."/>
        </authorList>
    </citation>
    <scope>NUCLEOTIDE SEQUENCE</scope>
</reference>
<dbReference type="InterPro" id="IPR015375">
    <property type="entry name" value="NADH_PPase-like_N"/>
</dbReference>
<dbReference type="AlphaFoldDB" id="A0A6J6NSF8"/>
<keyword evidence="5" id="KW-0479">Metal-binding</keyword>
<sequence>MSKQLLLPLAQAVVDRDGANRDSAELFDLLWLEPATRILVLHKGKTLVQDGELRLLTTEESTAGKYRVYLGRTTVELGDQPIGTAIVLSVLSDNAANAIEPDSTKWIELRRSGAGLHPRDAALFTQALAIHNWHETHQHCPNCGQLTIMKQGGWSRMCIAEDRELFPRTDAAVIVSIVDDQDRILLGTQGSWENNRWSVLAGFVEAAESLESAVVREMLEESGLLVTDPVYLGSQSWPYPYSLMLAFTAQVDPSNSPDSYKADGVEIAKLRWFTRAELKAEAKEISLPSRISIARALIEHWLGEEIISATEIDNR</sequence>
<name>A0A6J6NSF8_9ZZZZ</name>
<gene>
    <name evidence="11" type="ORF">UFOPK2373_00669</name>
</gene>
<dbReference type="NCBIfam" id="NF001299">
    <property type="entry name" value="PRK00241.1"/>
    <property type="match status" value="1"/>
</dbReference>
<dbReference type="InterPro" id="IPR020084">
    <property type="entry name" value="NUDIX_hydrolase_CS"/>
</dbReference>
<evidence type="ECO:0000256" key="9">
    <source>
        <dbReference type="ARBA" id="ARBA00023679"/>
    </source>
</evidence>